<sequence length="283" mass="31300">MATFNNPTGAVLGLLNATRDIGACGLSVCAVCLTFGAKTRGAPWCGHQGELLSKALHSLSPCPPAGFSIGMGHILVPKSLTRPTARSSRLRTTHSGIAECVAELPGLTLAYCHADGRENDDLVRYGFDAIKSATWFGRTSPHDPPTIQLLISDIPAIWNLFGALLASSLIDKLGQRFHFLMSCLGMFIFLLAAYDLSFTPLIVMYAFEILPYHRTFNVVISLVFTSSQYVNPIAPETLKWTYRIFYIVWLALKGVFIYIDILETKNHFLEPRSSTVRGREWLE</sequence>
<dbReference type="AlphaFoldDB" id="A0A167W4B9"/>
<reference evidence="2 3" key="1">
    <citation type="journal article" date="2016" name="Mol. Biol. Evol.">
        <title>Comparative Genomics of Early-Diverging Mushroom-Forming Fungi Provides Insights into the Origins of Lignocellulose Decay Capabilities.</title>
        <authorList>
            <person name="Nagy L.G."/>
            <person name="Riley R."/>
            <person name="Tritt A."/>
            <person name="Adam C."/>
            <person name="Daum C."/>
            <person name="Floudas D."/>
            <person name="Sun H."/>
            <person name="Yadav J.S."/>
            <person name="Pangilinan J."/>
            <person name="Larsson K.H."/>
            <person name="Matsuura K."/>
            <person name="Barry K."/>
            <person name="Labutti K."/>
            <person name="Kuo R."/>
            <person name="Ohm R.A."/>
            <person name="Bhattacharya S.S."/>
            <person name="Shirouzu T."/>
            <person name="Yoshinaga Y."/>
            <person name="Martin F.M."/>
            <person name="Grigoriev I.V."/>
            <person name="Hibbett D.S."/>
        </authorList>
    </citation>
    <scope>NUCLEOTIDE SEQUENCE [LARGE SCALE GENOMIC DNA]</scope>
    <source>
        <strain evidence="2 3">CBS 109695</strain>
    </source>
</reference>
<evidence type="ECO:0000313" key="2">
    <source>
        <dbReference type="EMBL" id="KZP05681.1"/>
    </source>
</evidence>
<feature type="transmembrane region" description="Helical" evidence="1">
    <location>
        <begin position="179"/>
        <end position="207"/>
    </location>
</feature>
<feature type="transmembrane region" description="Helical" evidence="1">
    <location>
        <begin position="244"/>
        <end position="262"/>
    </location>
</feature>
<name>A0A167W4B9_9AGAM</name>
<keyword evidence="1" id="KW-1133">Transmembrane helix</keyword>
<gene>
    <name evidence="2" type="ORF">FIBSPDRAFT_967073</name>
</gene>
<organism evidence="2 3">
    <name type="scientific">Athelia psychrophila</name>
    <dbReference type="NCBI Taxonomy" id="1759441"/>
    <lineage>
        <taxon>Eukaryota</taxon>
        <taxon>Fungi</taxon>
        <taxon>Dikarya</taxon>
        <taxon>Basidiomycota</taxon>
        <taxon>Agaricomycotina</taxon>
        <taxon>Agaricomycetes</taxon>
        <taxon>Agaricomycetidae</taxon>
        <taxon>Atheliales</taxon>
        <taxon>Atheliaceae</taxon>
        <taxon>Athelia</taxon>
    </lineage>
</organism>
<evidence type="ECO:0008006" key="4">
    <source>
        <dbReference type="Google" id="ProtNLM"/>
    </source>
</evidence>
<dbReference type="STRING" id="436010.A0A167W4B9"/>
<dbReference type="Gene3D" id="1.20.1250.20">
    <property type="entry name" value="MFS general substrate transporter like domains"/>
    <property type="match status" value="1"/>
</dbReference>
<proteinExistence type="predicted"/>
<keyword evidence="1" id="KW-0472">Membrane</keyword>
<keyword evidence="1" id="KW-0812">Transmembrane</keyword>
<dbReference type="EMBL" id="KV417824">
    <property type="protein sequence ID" value="KZP05681.1"/>
    <property type="molecule type" value="Genomic_DNA"/>
</dbReference>
<dbReference type="SUPFAM" id="SSF103473">
    <property type="entry name" value="MFS general substrate transporter"/>
    <property type="match status" value="1"/>
</dbReference>
<protein>
    <recommendedName>
        <fullName evidence="4">Major facilitator superfamily (MFS) profile domain-containing protein</fullName>
    </recommendedName>
</protein>
<dbReference type="InterPro" id="IPR036259">
    <property type="entry name" value="MFS_trans_sf"/>
</dbReference>
<keyword evidence="3" id="KW-1185">Reference proteome</keyword>
<dbReference type="OrthoDB" id="6133115at2759"/>
<evidence type="ECO:0000256" key="1">
    <source>
        <dbReference type="SAM" id="Phobius"/>
    </source>
</evidence>
<dbReference type="Proteomes" id="UP000076532">
    <property type="component" value="Unassembled WGS sequence"/>
</dbReference>
<accession>A0A167W4B9</accession>
<evidence type="ECO:0000313" key="3">
    <source>
        <dbReference type="Proteomes" id="UP000076532"/>
    </source>
</evidence>